<name>A0A9D3XT00_9SAUR</name>
<evidence type="ECO:0000313" key="1">
    <source>
        <dbReference type="EMBL" id="KAH1185312.1"/>
    </source>
</evidence>
<evidence type="ECO:0000313" key="2">
    <source>
        <dbReference type="Proteomes" id="UP000827986"/>
    </source>
</evidence>
<accession>A0A9D3XT00</accession>
<sequence length="128" mass="14531">MDIAKWKQIIPALLETCLRSLKPLNRLANLTLCNMSSPTQMHSYCQVIASTSGPLSYMDRQAAMQLGFQLSFLDIPESTSTLYKTQTSSGRIIYLKHTYHCRQVLTYPFSSQLLKLPTELVEGMIRGR</sequence>
<reference evidence="1" key="1">
    <citation type="submission" date="2021-09" db="EMBL/GenBank/DDBJ databases">
        <title>The genome of Mauremys mutica provides insights into the evolution of semi-aquatic lifestyle.</title>
        <authorList>
            <person name="Gong S."/>
            <person name="Gao Y."/>
        </authorList>
    </citation>
    <scope>NUCLEOTIDE SEQUENCE</scope>
    <source>
        <strain evidence="1">MM-2020</strain>
        <tissue evidence="1">Muscle</tissue>
    </source>
</reference>
<dbReference type="Proteomes" id="UP000827986">
    <property type="component" value="Unassembled WGS sequence"/>
</dbReference>
<organism evidence="1 2">
    <name type="scientific">Mauremys mutica</name>
    <name type="common">yellowpond turtle</name>
    <dbReference type="NCBI Taxonomy" id="74926"/>
    <lineage>
        <taxon>Eukaryota</taxon>
        <taxon>Metazoa</taxon>
        <taxon>Chordata</taxon>
        <taxon>Craniata</taxon>
        <taxon>Vertebrata</taxon>
        <taxon>Euteleostomi</taxon>
        <taxon>Archelosauria</taxon>
        <taxon>Testudinata</taxon>
        <taxon>Testudines</taxon>
        <taxon>Cryptodira</taxon>
        <taxon>Durocryptodira</taxon>
        <taxon>Testudinoidea</taxon>
        <taxon>Geoemydidae</taxon>
        <taxon>Geoemydinae</taxon>
        <taxon>Mauremys</taxon>
    </lineage>
</organism>
<comment type="caution">
    <text evidence="1">The sequence shown here is derived from an EMBL/GenBank/DDBJ whole genome shotgun (WGS) entry which is preliminary data.</text>
</comment>
<dbReference type="EMBL" id="JAHDVG010000463">
    <property type="protein sequence ID" value="KAH1185312.1"/>
    <property type="molecule type" value="Genomic_DNA"/>
</dbReference>
<protein>
    <submittedName>
        <fullName evidence="1">Uncharacterized protein</fullName>
    </submittedName>
</protein>
<keyword evidence="2" id="KW-1185">Reference proteome</keyword>
<dbReference type="AlphaFoldDB" id="A0A9D3XT00"/>
<proteinExistence type="predicted"/>
<gene>
    <name evidence="1" type="ORF">KIL84_018061</name>
</gene>